<dbReference type="AlphaFoldDB" id="A0A4Q7ELV4"/>
<feature type="transmembrane region" description="Helical" evidence="1">
    <location>
        <begin position="21"/>
        <end position="41"/>
    </location>
</feature>
<organism evidence="3 4">
    <name type="scientific">Pseudoalteromonas rubra</name>
    <dbReference type="NCBI Taxonomy" id="43658"/>
    <lineage>
        <taxon>Bacteria</taxon>
        <taxon>Pseudomonadati</taxon>
        <taxon>Pseudomonadota</taxon>
        <taxon>Gammaproteobacteria</taxon>
        <taxon>Alteromonadales</taxon>
        <taxon>Pseudoalteromonadaceae</taxon>
        <taxon>Pseudoalteromonas</taxon>
    </lineage>
</organism>
<evidence type="ECO:0000256" key="1">
    <source>
        <dbReference type="SAM" id="Phobius"/>
    </source>
</evidence>
<evidence type="ECO:0000259" key="2">
    <source>
        <dbReference type="PROSITE" id="PS50965"/>
    </source>
</evidence>
<keyword evidence="1" id="KW-0812">Transmembrane</keyword>
<reference evidence="3 4" key="1">
    <citation type="submission" date="2018-01" db="EMBL/GenBank/DDBJ databases">
        <title>Co-occurrence of chitin degradation, pigmentation and bioactivity in marine Pseudoalteromonas.</title>
        <authorList>
            <person name="Paulsen S."/>
            <person name="Gram L."/>
            <person name="Machado H."/>
        </authorList>
    </citation>
    <scope>NUCLEOTIDE SEQUENCE [LARGE SCALE GENOMIC DNA]</scope>
    <source>
        <strain evidence="3 4">S1946</strain>
    </source>
</reference>
<sequence>MVFWRRGHLTHWLNAKEGEGMIRWILVCLLIVGSGMAGAAATPDNAAGKDSQRHLLSAAPEQQTSELAEDEVVTHIDPGFGALNLVALCFVAYLMWALGRYLLLRKRDADKAQADRLKWQVYQSLATSLDAKNYTIISRHLYPNQLDALSVDCVVLSPFGVFVVVVAEQSGLIAVEMDSQVWPSRHKNKTHYLANPLTAAAQRASTLAGVLNTPFGVRWIVVFPDDAEFSPTRPPDCCKVSEVSLDILRYTRCQFSHEQVRIFEQAVLSYGEHNKRLSA</sequence>
<evidence type="ECO:0000313" key="4">
    <source>
        <dbReference type="Proteomes" id="UP000292345"/>
    </source>
</evidence>
<protein>
    <recommendedName>
        <fullName evidence="2">NERD domain-containing protein</fullName>
    </recommendedName>
</protein>
<keyword evidence="1" id="KW-1133">Transmembrane helix</keyword>
<accession>A0A4Q7ELV4</accession>
<dbReference type="EMBL" id="PPUZ01000006">
    <property type="protein sequence ID" value="RZM84579.1"/>
    <property type="molecule type" value="Genomic_DNA"/>
</dbReference>
<dbReference type="PROSITE" id="PS50965">
    <property type="entry name" value="NERD"/>
    <property type="match status" value="1"/>
</dbReference>
<feature type="domain" description="NERD" evidence="2">
    <location>
        <begin position="113"/>
        <end position="230"/>
    </location>
</feature>
<gene>
    <name evidence="3" type="ORF">C3B51_03255</name>
</gene>
<dbReference type="Pfam" id="PF08378">
    <property type="entry name" value="NERD"/>
    <property type="match status" value="1"/>
</dbReference>
<keyword evidence="1" id="KW-0472">Membrane</keyword>
<feature type="transmembrane region" description="Helical" evidence="1">
    <location>
        <begin position="82"/>
        <end position="103"/>
    </location>
</feature>
<name>A0A4Q7ELV4_9GAMM</name>
<proteinExistence type="predicted"/>
<dbReference type="InterPro" id="IPR011528">
    <property type="entry name" value="NERD"/>
</dbReference>
<dbReference type="Proteomes" id="UP000292345">
    <property type="component" value="Unassembled WGS sequence"/>
</dbReference>
<comment type="caution">
    <text evidence="3">The sequence shown here is derived from an EMBL/GenBank/DDBJ whole genome shotgun (WGS) entry which is preliminary data.</text>
</comment>
<evidence type="ECO:0000313" key="3">
    <source>
        <dbReference type="EMBL" id="RZM84579.1"/>
    </source>
</evidence>